<dbReference type="OrthoDB" id="194358at2759"/>
<dbReference type="SUPFAM" id="SSF52540">
    <property type="entry name" value="P-loop containing nucleoside triphosphate hydrolases"/>
    <property type="match status" value="1"/>
</dbReference>
<gene>
    <name evidence="6" type="ORF">PFICI_09017</name>
</gene>
<dbReference type="PROSITE" id="PS50088">
    <property type="entry name" value="ANK_REPEAT"/>
    <property type="match status" value="4"/>
</dbReference>
<dbReference type="SUPFAM" id="SSF48403">
    <property type="entry name" value="Ankyrin repeat"/>
    <property type="match status" value="3"/>
</dbReference>
<feature type="domain" description="Azaphilone pigments biosynthesis cluster protein L N-terminal" evidence="4">
    <location>
        <begin position="1"/>
        <end position="163"/>
    </location>
</feature>
<dbReference type="PROSITE" id="PS50297">
    <property type="entry name" value="ANK_REP_REGION"/>
    <property type="match status" value="3"/>
</dbReference>
<feature type="repeat" description="ANK" evidence="2">
    <location>
        <begin position="1613"/>
        <end position="1638"/>
    </location>
</feature>
<keyword evidence="2" id="KW-0040">ANK repeat</keyword>
<sequence>MDPLSLAASVAGLISLADVVFRYVYKYGKAAAGAKQEVLALSQEINNLSSLLRTLEALASDLEDGGDEFNPALRSHLLVNCKDTLEKIRGKLKKATDSFQARSKLSGVTRQLKWPFAASETKELMVEISRYKETMTLAISSDSMRQLQLSLAKQDEHGKQIAAIHTITKRIEINTQILVNNEKRRVLDFFMPAAINPQSNLEHNIRLRHPVTGMWLVESDDLTKWIQTPGSKLWLSGIPGGGKTVLAAAVIQEALARGSLQHGVAFFFCDYKNEDTWKPLSVLGAIVSQLARQKDEAFDMLKAYFDTLHPERGLEKAADLEELRLTIAKMAELFDQVTVIIDGLDECGDQTDDVVDSIAETAENSHQITIALFSRDEINIRLRLEDEFKHIPIAATTGDIDLFVGAEIQQRVQAGRFGTLSTALKDEIRERLVEGANGMFRWVVCQLDYLGEFATDTDRRQALHELPPTLHGSYMRLLERLSRLPERIQSRVQMCLQFIASSNHFISTIGTLRQAVSDFASTGPPLVETNLVSEREIEYRCSSLIRKSKDGNSFEFAHFSVKEFLESPSISENPKFAGYHISKHRYQQLLTSQCLKLVHLSNVYEQQHGTPPDFLIEDQKQSGLYRYACSHWPYVIREGLEDPSLVQLCHSLVSSTSMQTINSTSIQSNLPFSWKIFFKSAFVEYLRSRYSSGSKYQPIRDRIISEGKPEQWFEPLHLAAALNMPEVCLSLLKAGANPNHRCPYGTPIDLAMRAILAFMPWDSAWNEDEPQAMGWGRPQKHWKVIKLLVPAVTQRNRTIEILIQAGSELSHDRNPALDLGKESIFSTVSVIASHTKDFNPVVRLMSLGITPSDSELDALEGYLKYWNIEKSIQGDSQVRDRSLFDLLVYLDSTGAYDSAWGIRMGSIVWSTASAVGSAFTKERNLGIIDTRISLSKDGLVQQALAAIRRDDSTALKTCLDDNRLDLSQVYTNRADVNITMVELAALANAVGCLEVLLDFGSNAGIDHTSAPSTKTLIRRCIRYQALGSLRILVDHGASLLAVDSDGMTIFHICANEFGNSNVGFFGDVLEIDPLATVAGLVMRMPNGETPLDLLLLRNKNHKEIEQMTLLLMDWCDKIPKFWLEDHQLFTNAAAIGSATIIRRLLDMGAKPEPLGASNFLPLHNVNARATLEFVRLLKSLHGEVACAVRARPDMCLPVELYIMHCVHDAIHPDEAIVHELLTPEVITPTDPTMGTLWRFCCETIPVSALKWTQKAKLDYLDEDERLSEQLLLMLQRLGCMDGYEKSCSQSALIPLFKGVLDGLESDWFSNPTLCISPNEPGGITQLAFDSTKYWDTAKTSPTTIRLFKQAIADGHGELVSVLLRRGVDVHQRQDGVSAVEFLCLESQVMTNHATAKGRGMISEVLDHTNLESLNEVEFNKGRLGLLHMITSCAEPGPAWLMSELVKRGVDIERKCATTRLETPLLYHLHEKSFDVAQLLVELGASYGNRMSIDKRIDVPQLAAYRGAHTFLQFLLAHSVKNSIEIVWDRPCEESFEVDKDEDDHKDVTALHFAAEGGSVDCLQLFYDKGLLKEFEPRTSRGWTPLHCAASNDSFEAIEFLVSKGANVNALANDKSSPLHIAVRCGHLDSVKTLLRLGAMRSRDSQAMTPRAYAVGYSNRDIIVVCLDEAFGPESEVMPSTVPWSGMKHIFQSLETAIERDDVEECKRLQNLGCPLNASMPSCHGCSPLMVSLAFRSRKVAGWMLENGASTLKVKCDGHSDSGNYATEIAAETKELTTVLPHFLERHHDEGGDLIFGDEYPLHYAVYNKNIAAVELILRHVEDNKSYMGRRAQLDPELVKSTIINRLGMVEDKDTTPLHLAVENKDLDMISLLVENGARIDALDDVFGAPLSYTSSEPVAIRLVELGASLGPLYEDNSLFPKLFHRRATKHDTISSLEEPIFSGFQGRYLWIYPSSTPFQMDAALMLTSRGHDINHDRGVGQSLMHELICGDTSSSLVLHNRDLGLDKTTPFPWHLLPSPFVDIAFLVTRFRHFRRLLSTDDFTRIMNMQPDRGISPLCWAARMNRLDIMDHCLEMGANIDFEGMPFGSALMVACSYGQLDSVKFLVRRGAQTSYIGQNGPVNVMKRTQSTIVRQWLLVGRFNEQKRITSAGYETAANWSDCVLRPWSGIREARLMLTGRREMLPHESSFDYAKKLATIRRDMRGKIVPDLIR</sequence>
<dbReference type="Pfam" id="PF17111">
    <property type="entry name" value="PigL_N"/>
    <property type="match status" value="1"/>
</dbReference>
<dbReference type="Pfam" id="PF24883">
    <property type="entry name" value="NPHP3_N"/>
    <property type="match status" value="1"/>
</dbReference>
<dbReference type="RefSeq" id="XP_007835789.1">
    <property type="nucleotide sequence ID" value="XM_007837598.1"/>
</dbReference>
<dbReference type="eggNOG" id="KOG4177">
    <property type="taxonomic scope" value="Eukaryota"/>
</dbReference>
<dbReference type="InterPro" id="IPR031348">
    <property type="entry name" value="PigL_N"/>
</dbReference>
<evidence type="ECO:0000259" key="5">
    <source>
        <dbReference type="Pfam" id="PF24883"/>
    </source>
</evidence>
<name>W3WZE6_PESFW</name>
<proteinExistence type="predicted"/>
<evidence type="ECO:0000259" key="4">
    <source>
        <dbReference type="Pfam" id="PF17111"/>
    </source>
</evidence>
<dbReference type="KEGG" id="pfy:PFICI_09017"/>
<feature type="repeat" description="ANK" evidence="2">
    <location>
        <begin position="1580"/>
        <end position="1612"/>
    </location>
</feature>
<dbReference type="InterPro" id="IPR002110">
    <property type="entry name" value="Ankyrin_rpt"/>
</dbReference>
<dbReference type="InterPro" id="IPR036770">
    <property type="entry name" value="Ankyrin_rpt-contain_sf"/>
</dbReference>
<dbReference type="EMBL" id="KI912114">
    <property type="protein sequence ID" value="ETS79164.1"/>
    <property type="molecule type" value="Genomic_DNA"/>
</dbReference>
<evidence type="ECO:0000256" key="1">
    <source>
        <dbReference type="ARBA" id="ARBA00022737"/>
    </source>
</evidence>
<evidence type="ECO:0008006" key="8">
    <source>
        <dbReference type="Google" id="ProtNLM"/>
    </source>
</evidence>
<dbReference type="Pfam" id="PF00023">
    <property type="entry name" value="Ank"/>
    <property type="match status" value="2"/>
</dbReference>
<dbReference type="Gene3D" id="1.25.40.20">
    <property type="entry name" value="Ankyrin repeat-containing domain"/>
    <property type="match status" value="6"/>
</dbReference>
<accession>W3WZE6</accession>
<dbReference type="InParanoid" id="W3WZE6"/>
<feature type="coiled-coil region" evidence="3">
    <location>
        <begin position="31"/>
        <end position="58"/>
    </location>
</feature>
<dbReference type="GeneID" id="19274030"/>
<dbReference type="InterPro" id="IPR027417">
    <property type="entry name" value="P-loop_NTPase"/>
</dbReference>
<dbReference type="Pfam" id="PF12796">
    <property type="entry name" value="Ank_2"/>
    <property type="match status" value="3"/>
</dbReference>
<keyword evidence="7" id="KW-1185">Reference proteome</keyword>
<dbReference type="SMART" id="SM00248">
    <property type="entry name" value="ANK"/>
    <property type="match status" value="15"/>
</dbReference>
<feature type="repeat" description="ANK" evidence="2">
    <location>
        <begin position="2052"/>
        <end position="2084"/>
    </location>
</feature>
<dbReference type="HOGENOM" id="CLU_001550_0_0_1"/>
<evidence type="ECO:0000256" key="3">
    <source>
        <dbReference type="SAM" id="Coils"/>
    </source>
</evidence>
<dbReference type="Proteomes" id="UP000030651">
    <property type="component" value="Unassembled WGS sequence"/>
</dbReference>
<feature type="domain" description="Nephrocystin 3-like N-terminal" evidence="5">
    <location>
        <begin position="212"/>
        <end position="375"/>
    </location>
</feature>
<evidence type="ECO:0000313" key="7">
    <source>
        <dbReference type="Proteomes" id="UP000030651"/>
    </source>
</evidence>
<keyword evidence="3" id="KW-0175">Coiled coil</keyword>
<protein>
    <recommendedName>
        <fullName evidence="8">Fungal N-terminal domain-containing protein</fullName>
    </recommendedName>
</protein>
<dbReference type="InterPro" id="IPR056884">
    <property type="entry name" value="NPHP3-like_N"/>
</dbReference>
<evidence type="ECO:0000313" key="6">
    <source>
        <dbReference type="EMBL" id="ETS79164.1"/>
    </source>
</evidence>
<dbReference type="OMA" id="TTPFPWH"/>
<keyword evidence="1" id="KW-0677">Repeat</keyword>
<reference evidence="7" key="1">
    <citation type="journal article" date="2015" name="BMC Genomics">
        <title>Genomic and transcriptomic analysis of the endophytic fungus Pestalotiopsis fici reveals its lifestyle and high potential for synthesis of natural products.</title>
        <authorList>
            <person name="Wang X."/>
            <person name="Zhang X."/>
            <person name="Liu L."/>
            <person name="Xiang M."/>
            <person name="Wang W."/>
            <person name="Sun X."/>
            <person name="Che Y."/>
            <person name="Guo L."/>
            <person name="Liu G."/>
            <person name="Guo L."/>
            <person name="Wang C."/>
            <person name="Yin W.B."/>
            <person name="Stadler M."/>
            <person name="Zhang X."/>
            <person name="Liu X."/>
        </authorList>
    </citation>
    <scope>NUCLEOTIDE SEQUENCE [LARGE SCALE GENOMIC DNA]</scope>
    <source>
        <strain evidence="7">W106-1 / CGMCC3.15140</strain>
    </source>
</reference>
<evidence type="ECO:0000256" key="2">
    <source>
        <dbReference type="PROSITE-ProRule" id="PRU00023"/>
    </source>
</evidence>
<feature type="repeat" description="ANK" evidence="2">
    <location>
        <begin position="1852"/>
        <end position="1884"/>
    </location>
</feature>
<organism evidence="6 7">
    <name type="scientific">Pestalotiopsis fici (strain W106-1 / CGMCC3.15140)</name>
    <dbReference type="NCBI Taxonomy" id="1229662"/>
    <lineage>
        <taxon>Eukaryota</taxon>
        <taxon>Fungi</taxon>
        <taxon>Dikarya</taxon>
        <taxon>Ascomycota</taxon>
        <taxon>Pezizomycotina</taxon>
        <taxon>Sordariomycetes</taxon>
        <taxon>Xylariomycetidae</taxon>
        <taxon>Amphisphaeriales</taxon>
        <taxon>Sporocadaceae</taxon>
        <taxon>Pestalotiopsis</taxon>
    </lineage>
</organism>
<dbReference type="PANTHER" id="PTHR10039">
    <property type="entry name" value="AMELOGENIN"/>
    <property type="match status" value="1"/>
</dbReference>
<dbReference type="Gene3D" id="3.40.50.300">
    <property type="entry name" value="P-loop containing nucleotide triphosphate hydrolases"/>
    <property type="match status" value="1"/>
</dbReference>
<dbReference type="PANTHER" id="PTHR10039:SF15">
    <property type="entry name" value="NACHT DOMAIN-CONTAINING PROTEIN"/>
    <property type="match status" value="1"/>
</dbReference>